<dbReference type="InterPro" id="IPR036013">
    <property type="entry name" value="Band_7/SPFH_dom_sf"/>
</dbReference>
<keyword evidence="5 7" id="KW-0472">Membrane</keyword>
<dbReference type="InterPro" id="IPR050710">
    <property type="entry name" value="Band7/mec-2_domain"/>
</dbReference>
<evidence type="ECO:0000313" key="10">
    <source>
        <dbReference type="Proteomes" id="UP001501521"/>
    </source>
</evidence>
<sequence>MPDPSLFILIGAAVVVVLLLAATLKIIRQQQVALVERLGKFRKALEPGPHLVVPFFDQIRYTLDMREQVVPFPPQGVITEDNLMVSIDSVIYFQIVDPVRAAYEAQNYRAAIEQLTMTTLRNIIGGMDLEAALTSREEINQRLRAVLDEATGKWGIKVNRVELRAIEPPPTIRDAMEKGARAERDKRAQILLAEGQRQSQILSAGGDREAAILRAQGDREAQVLRAQADRQAAMLRAEGEAQAITSVFEAIHAGQPDQALLAYQYMQMLPKLANGDANKMWIVPSELNDALKGLGQIAGGEAQDVREYVSKATSHFQRPEKVDVHAEIEEQAAKDRKRSDETVEKAIADAKALEQNKLAKRQAGRPELPQSPEPVADESLPLGDPQEMEQP</sequence>
<accession>A0ABP9FSU9</accession>
<dbReference type="InterPro" id="IPR001972">
    <property type="entry name" value="Stomatin_HflK_fam"/>
</dbReference>
<dbReference type="PROSITE" id="PS01270">
    <property type="entry name" value="BAND_7"/>
    <property type="match status" value="1"/>
</dbReference>
<keyword evidence="3 7" id="KW-0812">Transmembrane</keyword>
<evidence type="ECO:0000256" key="1">
    <source>
        <dbReference type="ARBA" id="ARBA00004167"/>
    </source>
</evidence>
<evidence type="ECO:0000313" key="9">
    <source>
        <dbReference type="EMBL" id="GAA4907162.1"/>
    </source>
</evidence>
<protein>
    <submittedName>
        <fullName evidence="9">SPFH domain-containing protein</fullName>
    </submittedName>
</protein>
<dbReference type="CDD" id="cd08829">
    <property type="entry name" value="SPFH_paraslipin"/>
    <property type="match status" value="1"/>
</dbReference>
<dbReference type="PANTHER" id="PTHR43327:SF10">
    <property type="entry name" value="STOMATIN-LIKE PROTEIN 2, MITOCHONDRIAL"/>
    <property type="match status" value="1"/>
</dbReference>
<dbReference type="RefSeq" id="WP_345583999.1">
    <property type="nucleotide sequence ID" value="NZ_BAABLV010000041.1"/>
</dbReference>
<keyword evidence="10" id="KW-1185">Reference proteome</keyword>
<dbReference type="PANTHER" id="PTHR43327">
    <property type="entry name" value="STOMATIN-LIKE PROTEIN 2, MITOCHONDRIAL"/>
    <property type="match status" value="1"/>
</dbReference>
<evidence type="ECO:0000256" key="5">
    <source>
        <dbReference type="ARBA" id="ARBA00023136"/>
    </source>
</evidence>
<evidence type="ECO:0000256" key="4">
    <source>
        <dbReference type="ARBA" id="ARBA00022989"/>
    </source>
</evidence>
<comment type="subcellular location">
    <subcellularLocation>
        <location evidence="1">Membrane</location>
        <topology evidence="1">Single-pass membrane protein</topology>
    </subcellularLocation>
</comment>
<comment type="similarity">
    <text evidence="2">Belongs to the band 7/mec-2 family.</text>
</comment>
<dbReference type="Pfam" id="PF01145">
    <property type="entry name" value="Band_7"/>
    <property type="match status" value="1"/>
</dbReference>
<reference evidence="10" key="1">
    <citation type="journal article" date="2019" name="Int. J. Syst. Evol. Microbiol.">
        <title>The Global Catalogue of Microorganisms (GCM) 10K type strain sequencing project: providing services to taxonomists for standard genome sequencing and annotation.</title>
        <authorList>
            <consortium name="The Broad Institute Genomics Platform"/>
            <consortium name="The Broad Institute Genome Sequencing Center for Infectious Disease"/>
            <person name="Wu L."/>
            <person name="Ma J."/>
        </authorList>
    </citation>
    <scope>NUCLEOTIDE SEQUENCE [LARGE SCALE GENOMIC DNA]</scope>
    <source>
        <strain evidence="10">JCM 19125</strain>
    </source>
</reference>
<dbReference type="InterPro" id="IPR001107">
    <property type="entry name" value="Band_7"/>
</dbReference>
<dbReference type="EMBL" id="BAABLV010000041">
    <property type="protein sequence ID" value="GAA4907162.1"/>
    <property type="molecule type" value="Genomic_DNA"/>
</dbReference>
<organism evidence="9 10">
    <name type="scientific">Tessaracoccus lubricantis</name>
    <dbReference type="NCBI Taxonomy" id="545543"/>
    <lineage>
        <taxon>Bacteria</taxon>
        <taxon>Bacillati</taxon>
        <taxon>Actinomycetota</taxon>
        <taxon>Actinomycetes</taxon>
        <taxon>Propionibacteriales</taxon>
        <taxon>Propionibacteriaceae</taxon>
        <taxon>Tessaracoccus</taxon>
    </lineage>
</organism>
<comment type="caution">
    <text evidence="9">The sequence shown here is derived from an EMBL/GenBank/DDBJ whole genome shotgun (WGS) entry which is preliminary data.</text>
</comment>
<dbReference type="SMART" id="SM00244">
    <property type="entry name" value="PHB"/>
    <property type="match status" value="1"/>
</dbReference>
<name>A0ABP9FSU9_9ACTN</name>
<dbReference type="PRINTS" id="PR00721">
    <property type="entry name" value="STOMATIN"/>
</dbReference>
<evidence type="ECO:0000259" key="8">
    <source>
        <dbReference type="SMART" id="SM00244"/>
    </source>
</evidence>
<feature type="transmembrane region" description="Helical" evidence="7">
    <location>
        <begin position="6"/>
        <end position="27"/>
    </location>
</feature>
<evidence type="ECO:0000256" key="6">
    <source>
        <dbReference type="SAM" id="MobiDB-lite"/>
    </source>
</evidence>
<gene>
    <name evidence="9" type="ORF">GCM10025789_28340</name>
</gene>
<proteinExistence type="inferred from homology"/>
<evidence type="ECO:0000256" key="7">
    <source>
        <dbReference type="SAM" id="Phobius"/>
    </source>
</evidence>
<keyword evidence="4 7" id="KW-1133">Transmembrane helix</keyword>
<dbReference type="Proteomes" id="UP001501521">
    <property type="component" value="Unassembled WGS sequence"/>
</dbReference>
<dbReference type="Gene3D" id="3.30.479.30">
    <property type="entry name" value="Band 7 domain"/>
    <property type="match status" value="1"/>
</dbReference>
<feature type="region of interest" description="Disordered" evidence="6">
    <location>
        <begin position="353"/>
        <end position="391"/>
    </location>
</feature>
<dbReference type="SUPFAM" id="SSF117892">
    <property type="entry name" value="Band 7/SPFH domain"/>
    <property type="match status" value="1"/>
</dbReference>
<dbReference type="InterPro" id="IPR018080">
    <property type="entry name" value="Band_7/stomatin-like_CS"/>
</dbReference>
<evidence type="ECO:0000256" key="3">
    <source>
        <dbReference type="ARBA" id="ARBA00022692"/>
    </source>
</evidence>
<evidence type="ECO:0000256" key="2">
    <source>
        <dbReference type="ARBA" id="ARBA00008164"/>
    </source>
</evidence>
<feature type="domain" description="Band 7" evidence="8">
    <location>
        <begin position="22"/>
        <end position="180"/>
    </location>
</feature>